<dbReference type="PANTHER" id="PTHR48478:SF1">
    <property type="entry name" value="LECTIN-LIKE"/>
    <property type="match status" value="1"/>
</dbReference>
<dbReference type="Proteomes" id="UP000734854">
    <property type="component" value="Unassembled WGS sequence"/>
</dbReference>
<dbReference type="PANTHER" id="PTHR48478">
    <property type="entry name" value="LECTIN-LIKE"/>
    <property type="match status" value="1"/>
</dbReference>
<reference evidence="1 2" key="1">
    <citation type="submission" date="2020-08" db="EMBL/GenBank/DDBJ databases">
        <title>Plant Genome Project.</title>
        <authorList>
            <person name="Zhang R.-G."/>
        </authorList>
    </citation>
    <scope>NUCLEOTIDE SEQUENCE [LARGE SCALE GENOMIC DNA]</scope>
    <source>
        <tissue evidence="1">Rhizome</tissue>
    </source>
</reference>
<proteinExistence type="predicted"/>
<dbReference type="InterPro" id="IPR025886">
    <property type="entry name" value="PP2-like"/>
</dbReference>
<name>A0A8J5L6Y8_ZINOF</name>
<dbReference type="InterPro" id="IPR052147">
    <property type="entry name" value="PP2-like/Lectin"/>
</dbReference>
<dbReference type="Pfam" id="PF14299">
    <property type="entry name" value="PP2"/>
    <property type="match status" value="1"/>
</dbReference>
<dbReference type="EMBL" id="JACMSC010000007">
    <property type="protein sequence ID" value="KAG6515220.1"/>
    <property type="molecule type" value="Genomic_DNA"/>
</dbReference>
<evidence type="ECO:0000313" key="1">
    <source>
        <dbReference type="EMBL" id="KAG6515220.1"/>
    </source>
</evidence>
<organism evidence="1 2">
    <name type="scientific">Zingiber officinale</name>
    <name type="common">Ginger</name>
    <name type="synonym">Amomum zingiber</name>
    <dbReference type="NCBI Taxonomy" id="94328"/>
    <lineage>
        <taxon>Eukaryota</taxon>
        <taxon>Viridiplantae</taxon>
        <taxon>Streptophyta</taxon>
        <taxon>Embryophyta</taxon>
        <taxon>Tracheophyta</taxon>
        <taxon>Spermatophyta</taxon>
        <taxon>Magnoliopsida</taxon>
        <taxon>Liliopsida</taxon>
        <taxon>Zingiberales</taxon>
        <taxon>Zingiberaceae</taxon>
        <taxon>Zingiber</taxon>
    </lineage>
</organism>
<keyword evidence="2" id="KW-1185">Reference proteome</keyword>
<accession>A0A8J5L6Y8</accession>
<evidence type="ECO:0000313" key="2">
    <source>
        <dbReference type="Proteomes" id="UP000734854"/>
    </source>
</evidence>
<dbReference type="AlphaFoldDB" id="A0A8J5L6Y8"/>
<protein>
    <submittedName>
        <fullName evidence="1">Uncharacterized protein</fullName>
    </submittedName>
</protein>
<sequence>MSRAESPHWNGLMHERWVRRVADTIYISAKAMQITWGKDERFWKWPSLSKDKLPKDFAKHQLSFDSVAELNQVKWLQVTGTLDLTRHDRQLNPSKTYEIIYHVKFKVDAFGWSKAPVTFLCGASRMKKRGNEMVALQRSRGVGEWLQIHGGEFKPGKFAAGKVEFGMLEVVSEWWKGGMAIAGVTVRPKGTK</sequence>
<gene>
    <name evidence="1" type="ORF">ZIOFF_025605</name>
</gene>
<dbReference type="GO" id="GO:0030246">
    <property type="term" value="F:carbohydrate binding"/>
    <property type="evidence" value="ECO:0007669"/>
    <property type="project" value="InterPro"/>
</dbReference>
<dbReference type="OrthoDB" id="2107747at2759"/>
<comment type="caution">
    <text evidence="1">The sequence shown here is derived from an EMBL/GenBank/DDBJ whole genome shotgun (WGS) entry which is preliminary data.</text>
</comment>